<reference evidence="2 3" key="1">
    <citation type="journal article" date="2015" name="Sci. Rep.">
        <title>Chromosome-level genome map provides insights into diverse defense mechanisms in the medicinal fungus Ganoderma sinense.</title>
        <authorList>
            <person name="Zhu Y."/>
            <person name="Xu J."/>
            <person name="Sun C."/>
            <person name="Zhou S."/>
            <person name="Xu H."/>
            <person name="Nelson D.R."/>
            <person name="Qian J."/>
            <person name="Song J."/>
            <person name="Luo H."/>
            <person name="Xiang L."/>
            <person name="Li Y."/>
            <person name="Xu Z."/>
            <person name="Ji A."/>
            <person name="Wang L."/>
            <person name="Lu S."/>
            <person name="Hayward A."/>
            <person name="Sun W."/>
            <person name="Li X."/>
            <person name="Schwartz D.C."/>
            <person name="Wang Y."/>
            <person name="Chen S."/>
        </authorList>
    </citation>
    <scope>NUCLEOTIDE SEQUENCE [LARGE SCALE GENOMIC DNA]</scope>
    <source>
        <strain evidence="2 3">ZZ0214-1</strain>
    </source>
</reference>
<dbReference type="AlphaFoldDB" id="A0A2G8S0Z2"/>
<comment type="caution">
    <text evidence="2">The sequence shown here is derived from an EMBL/GenBank/DDBJ whole genome shotgun (WGS) entry which is preliminary data.</text>
</comment>
<evidence type="ECO:0000256" key="1">
    <source>
        <dbReference type="SAM" id="MobiDB-lite"/>
    </source>
</evidence>
<proteinExistence type="predicted"/>
<dbReference type="EMBL" id="AYKW01000034">
    <property type="protein sequence ID" value="PIL27431.1"/>
    <property type="molecule type" value="Genomic_DNA"/>
</dbReference>
<keyword evidence="3" id="KW-1185">Reference proteome</keyword>
<sequence length="175" mass="19727">MMCQGHSNWYDIFHGHTQARRNLPNDITPLASVSHKQERVQLALSCIGIGIRVCVRIWRVTQIRAEAARVLTRRAPVGRFQGTHAELRDRPTSNPRDGTTTRSRVLSRRPVVNCGRGGGTSPEEGCKPQRLWCLERVVCSFLRRLRGQRGSCAKRRSIRLRAGPGAVWGRVGLLR</sequence>
<feature type="compositionally biased region" description="Polar residues" evidence="1">
    <location>
        <begin position="92"/>
        <end position="104"/>
    </location>
</feature>
<name>A0A2G8S0Z2_9APHY</name>
<protein>
    <submittedName>
        <fullName evidence="2">Uncharacterized protein</fullName>
    </submittedName>
</protein>
<organism evidence="2 3">
    <name type="scientific">Ganoderma sinense ZZ0214-1</name>
    <dbReference type="NCBI Taxonomy" id="1077348"/>
    <lineage>
        <taxon>Eukaryota</taxon>
        <taxon>Fungi</taxon>
        <taxon>Dikarya</taxon>
        <taxon>Basidiomycota</taxon>
        <taxon>Agaricomycotina</taxon>
        <taxon>Agaricomycetes</taxon>
        <taxon>Polyporales</taxon>
        <taxon>Polyporaceae</taxon>
        <taxon>Ganoderma</taxon>
    </lineage>
</organism>
<gene>
    <name evidence="2" type="ORF">GSI_10579</name>
</gene>
<dbReference type="Proteomes" id="UP000230002">
    <property type="component" value="Unassembled WGS sequence"/>
</dbReference>
<evidence type="ECO:0000313" key="2">
    <source>
        <dbReference type="EMBL" id="PIL27431.1"/>
    </source>
</evidence>
<accession>A0A2G8S0Z2</accession>
<feature type="region of interest" description="Disordered" evidence="1">
    <location>
        <begin position="81"/>
        <end position="104"/>
    </location>
</feature>
<evidence type="ECO:0000313" key="3">
    <source>
        <dbReference type="Proteomes" id="UP000230002"/>
    </source>
</evidence>